<sequence length="38" mass="4366">MTDAVHRLKKMLEFKTAYKVFIELSGFDAKILIQGIPL</sequence>
<evidence type="ECO:0000313" key="1">
    <source>
        <dbReference type="EMBL" id="SFV58888.1"/>
    </source>
</evidence>
<dbReference type="AlphaFoldDB" id="A0A1W1BZ70"/>
<dbReference type="EMBL" id="FPHE01000087">
    <property type="protein sequence ID" value="SFV58888.1"/>
    <property type="molecule type" value="Genomic_DNA"/>
</dbReference>
<accession>A0A1W1BZ70</accession>
<proteinExistence type="predicted"/>
<reference evidence="1" key="1">
    <citation type="submission" date="2016-10" db="EMBL/GenBank/DDBJ databases">
        <authorList>
            <person name="de Groot N.N."/>
        </authorList>
    </citation>
    <scope>NUCLEOTIDE SEQUENCE</scope>
</reference>
<organism evidence="1">
    <name type="scientific">hydrothermal vent metagenome</name>
    <dbReference type="NCBI Taxonomy" id="652676"/>
    <lineage>
        <taxon>unclassified sequences</taxon>
        <taxon>metagenomes</taxon>
        <taxon>ecological metagenomes</taxon>
    </lineage>
</organism>
<protein>
    <submittedName>
        <fullName evidence="1">Uncharacterized protein</fullName>
    </submittedName>
</protein>
<gene>
    <name evidence="1" type="ORF">MNB_SV-12-1386</name>
</gene>
<name>A0A1W1BZ70_9ZZZZ</name>